<dbReference type="AlphaFoldDB" id="A0A2V4AIE6"/>
<evidence type="ECO:0000256" key="4">
    <source>
        <dbReference type="ARBA" id="ARBA00022692"/>
    </source>
</evidence>
<comment type="caution">
    <text evidence="9">The sequence shown here is derived from an EMBL/GenBank/DDBJ whole genome shotgun (WGS) entry which is preliminary data.</text>
</comment>
<dbReference type="Pfam" id="PF00528">
    <property type="entry name" value="BPD_transp_1"/>
    <property type="match status" value="1"/>
</dbReference>
<dbReference type="Gene3D" id="1.10.3720.10">
    <property type="entry name" value="MetI-like"/>
    <property type="match status" value="1"/>
</dbReference>
<dbReference type="PANTHER" id="PTHR30151:SF38">
    <property type="entry name" value="ALIPHATIC SULFONATES TRANSPORT PERMEASE PROTEIN SSUC-RELATED"/>
    <property type="match status" value="1"/>
</dbReference>
<name>A0A2V4AIE6_9PSEU</name>
<dbReference type="GO" id="GO:0055085">
    <property type="term" value="P:transmembrane transport"/>
    <property type="evidence" value="ECO:0007669"/>
    <property type="project" value="InterPro"/>
</dbReference>
<evidence type="ECO:0000256" key="2">
    <source>
        <dbReference type="ARBA" id="ARBA00022448"/>
    </source>
</evidence>
<evidence type="ECO:0000256" key="1">
    <source>
        <dbReference type="ARBA" id="ARBA00004651"/>
    </source>
</evidence>
<dbReference type="InterPro" id="IPR000515">
    <property type="entry name" value="MetI-like"/>
</dbReference>
<keyword evidence="6 7" id="KW-0472">Membrane</keyword>
<evidence type="ECO:0000259" key="8">
    <source>
        <dbReference type="PROSITE" id="PS50928"/>
    </source>
</evidence>
<proteinExistence type="inferred from homology"/>
<organism evidence="9 10">
    <name type="scientific">Prauserella muralis</name>
    <dbReference type="NCBI Taxonomy" id="588067"/>
    <lineage>
        <taxon>Bacteria</taxon>
        <taxon>Bacillati</taxon>
        <taxon>Actinomycetota</taxon>
        <taxon>Actinomycetes</taxon>
        <taxon>Pseudonocardiales</taxon>
        <taxon>Pseudonocardiaceae</taxon>
        <taxon>Prauserella</taxon>
    </lineage>
</organism>
<comment type="similarity">
    <text evidence="7">Belongs to the binding-protein-dependent transport system permease family.</text>
</comment>
<accession>A0A2V4AIE6</accession>
<feature type="transmembrane region" description="Helical" evidence="7">
    <location>
        <begin position="75"/>
        <end position="95"/>
    </location>
</feature>
<evidence type="ECO:0000256" key="5">
    <source>
        <dbReference type="ARBA" id="ARBA00022989"/>
    </source>
</evidence>
<feature type="transmembrane region" description="Helical" evidence="7">
    <location>
        <begin position="116"/>
        <end position="145"/>
    </location>
</feature>
<evidence type="ECO:0000313" key="10">
    <source>
        <dbReference type="Proteomes" id="UP000249915"/>
    </source>
</evidence>
<evidence type="ECO:0000256" key="7">
    <source>
        <dbReference type="RuleBase" id="RU363032"/>
    </source>
</evidence>
<dbReference type="PANTHER" id="PTHR30151">
    <property type="entry name" value="ALKANE SULFONATE ABC TRANSPORTER-RELATED, MEMBRANE SUBUNIT"/>
    <property type="match status" value="1"/>
</dbReference>
<evidence type="ECO:0000256" key="3">
    <source>
        <dbReference type="ARBA" id="ARBA00022475"/>
    </source>
</evidence>
<feature type="domain" description="ABC transmembrane type-1" evidence="8">
    <location>
        <begin position="64"/>
        <end position="252"/>
    </location>
</feature>
<dbReference type="EMBL" id="MASW01000007">
    <property type="protein sequence ID" value="PXY19649.1"/>
    <property type="molecule type" value="Genomic_DNA"/>
</dbReference>
<feature type="transmembrane region" description="Helical" evidence="7">
    <location>
        <begin position="198"/>
        <end position="219"/>
    </location>
</feature>
<reference evidence="9 10" key="1">
    <citation type="submission" date="2016-07" db="EMBL/GenBank/DDBJ databases">
        <title>Draft genome sequence of Prauserella muralis DSM 45305, isolated from a mould-covered wall in an indoor environment.</title>
        <authorList>
            <person name="Ruckert C."/>
            <person name="Albersmeier A."/>
            <person name="Jiang C.-L."/>
            <person name="Jiang Y."/>
            <person name="Kalinowski J."/>
            <person name="Schneider O."/>
            <person name="Winkler A."/>
            <person name="Zotchev S.B."/>
        </authorList>
    </citation>
    <scope>NUCLEOTIDE SEQUENCE [LARGE SCALE GENOMIC DNA]</scope>
    <source>
        <strain evidence="9 10">DSM 45305</strain>
    </source>
</reference>
<dbReference type="PROSITE" id="PS50928">
    <property type="entry name" value="ABC_TM1"/>
    <property type="match status" value="1"/>
</dbReference>
<keyword evidence="3" id="KW-1003">Cell membrane</keyword>
<dbReference type="Proteomes" id="UP000249915">
    <property type="component" value="Unassembled WGS sequence"/>
</dbReference>
<protein>
    <recommendedName>
        <fullName evidence="8">ABC transmembrane type-1 domain-containing protein</fullName>
    </recommendedName>
</protein>
<dbReference type="GO" id="GO:0005886">
    <property type="term" value="C:plasma membrane"/>
    <property type="evidence" value="ECO:0007669"/>
    <property type="project" value="UniProtKB-SubCell"/>
</dbReference>
<keyword evidence="10" id="KW-1185">Reference proteome</keyword>
<sequence>MRRDRGRQQRKRKAWAILTPLAVLLAWELATRTGLLDERFFPSPTGILTDSSHYFTDPQLRAELFSNLAQSGVRLGIGFLLGSAVGLVVGLAMGLHPVTRYALSSLISGIYPLPKLTLFPLMIIFFGIGNTSMIALIALGVFFMVSINTTSGVIYSNPVYGDVASAFELPRLVRLRTITIPAAIPSVIGGLRLGFGQALIIVVSTEFVAGDGGVGYMIWNSWQVLNVPVMFLGLAIVGLTGWLVSACISLVGRLLAPWQND</sequence>
<evidence type="ECO:0000313" key="9">
    <source>
        <dbReference type="EMBL" id="PXY19649.1"/>
    </source>
</evidence>
<comment type="subcellular location">
    <subcellularLocation>
        <location evidence="1 7">Cell membrane</location>
        <topology evidence="1 7">Multi-pass membrane protein</topology>
    </subcellularLocation>
</comment>
<keyword evidence="2 7" id="KW-0813">Transport</keyword>
<keyword evidence="5 7" id="KW-1133">Transmembrane helix</keyword>
<dbReference type="CDD" id="cd06261">
    <property type="entry name" value="TM_PBP2"/>
    <property type="match status" value="1"/>
</dbReference>
<dbReference type="InterPro" id="IPR035906">
    <property type="entry name" value="MetI-like_sf"/>
</dbReference>
<feature type="transmembrane region" description="Helical" evidence="7">
    <location>
        <begin position="231"/>
        <end position="256"/>
    </location>
</feature>
<dbReference type="SUPFAM" id="SSF161098">
    <property type="entry name" value="MetI-like"/>
    <property type="match status" value="1"/>
</dbReference>
<keyword evidence="4 7" id="KW-0812">Transmembrane</keyword>
<gene>
    <name evidence="9" type="ORF">BAY60_29180</name>
</gene>
<evidence type="ECO:0000256" key="6">
    <source>
        <dbReference type="ARBA" id="ARBA00023136"/>
    </source>
</evidence>